<gene>
    <name evidence="1" type="ORF">THAOC_00048</name>
</gene>
<proteinExistence type="predicted"/>
<name>K0TPM3_THAOC</name>
<sequence>YANGRYGMDVDATRAYGLWSSAAEGGSIEAEYWLGDALMNGSGVGKDVDAAVSHFEAAGCERSRFQLGRYEYNEKRNLARARLHWTIAARMGDQDSLHSLGRLKNKGLISKIGYEDALAGYQNALEETRSEQRDRAREYGFNPRDGILNDDDYGRCLREHGIDPMSLLRSRTHGP</sequence>
<dbReference type="Pfam" id="PF08238">
    <property type="entry name" value="Sel1"/>
    <property type="match status" value="3"/>
</dbReference>
<evidence type="ECO:0008006" key="3">
    <source>
        <dbReference type="Google" id="ProtNLM"/>
    </source>
</evidence>
<dbReference type="Gene3D" id="1.25.40.10">
    <property type="entry name" value="Tetratricopeptide repeat domain"/>
    <property type="match status" value="1"/>
</dbReference>
<reference evidence="1 2" key="1">
    <citation type="journal article" date="2012" name="Genome Biol.">
        <title>Genome and low-iron response of an oceanic diatom adapted to chronic iron limitation.</title>
        <authorList>
            <person name="Lommer M."/>
            <person name="Specht M."/>
            <person name="Roy A.S."/>
            <person name="Kraemer L."/>
            <person name="Andreson R."/>
            <person name="Gutowska M.A."/>
            <person name="Wolf J."/>
            <person name="Bergner S.V."/>
            <person name="Schilhabel M.B."/>
            <person name="Klostermeier U.C."/>
            <person name="Beiko R.G."/>
            <person name="Rosenstiel P."/>
            <person name="Hippler M."/>
            <person name="Laroche J."/>
        </authorList>
    </citation>
    <scope>NUCLEOTIDE SEQUENCE [LARGE SCALE GENOMIC DNA]</scope>
    <source>
        <strain evidence="1 2">CCMP1005</strain>
    </source>
</reference>
<dbReference type="SUPFAM" id="SSF81901">
    <property type="entry name" value="HCP-like"/>
    <property type="match status" value="1"/>
</dbReference>
<keyword evidence="2" id="KW-1185">Reference proteome</keyword>
<dbReference type="OrthoDB" id="2384430at2759"/>
<evidence type="ECO:0000313" key="1">
    <source>
        <dbReference type="EMBL" id="EJK78071.1"/>
    </source>
</evidence>
<comment type="caution">
    <text evidence="1">The sequence shown here is derived from an EMBL/GenBank/DDBJ whole genome shotgun (WGS) entry which is preliminary data.</text>
</comment>
<dbReference type="AlphaFoldDB" id="K0TPM3"/>
<accession>K0TPM3</accession>
<feature type="non-terminal residue" evidence="1">
    <location>
        <position position="1"/>
    </location>
</feature>
<protein>
    <recommendedName>
        <fullName evidence="3">Sel1 repeat family protein</fullName>
    </recommendedName>
</protein>
<dbReference type="InterPro" id="IPR011990">
    <property type="entry name" value="TPR-like_helical_dom_sf"/>
</dbReference>
<dbReference type="EMBL" id="AGNL01000053">
    <property type="protein sequence ID" value="EJK78071.1"/>
    <property type="molecule type" value="Genomic_DNA"/>
</dbReference>
<dbReference type="InterPro" id="IPR006597">
    <property type="entry name" value="Sel1-like"/>
</dbReference>
<evidence type="ECO:0000313" key="2">
    <source>
        <dbReference type="Proteomes" id="UP000266841"/>
    </source>
</evidence>
<dbReference type="Proteomes" id="UP000266841">
    <property type="component" value="Unassembled WGS sequence"/>
</dbReference>
<organism evidence="1 2">
    <name type="scientific">Thalassiosira oceanica</name>
    <name type="common">Marine diatom</name>
    <dbReference type="NCBI Taxonomy" id="159749"/>
    <lineage>
        <taxon>Eukaryota</taxon>
        <taxon>Sar</taxon>
        <taxon>Stramenopiles</taxon>
        <taxon>Ochrophyta</taxon>
        <taxon>Bacillariophyta</taxon>
        <taxon>Coscinodiscophyceae</taxon>
        <taxon>Thalassiosirophycidae</taxon>
        <taxon>Thalassiosirales</taxon>
        <taxon>Thalassiosiraceae</taxon>
        <taxon>Thalassiosira</taxon>
    </lineage>
</organism>